<keyword evidence="3" id="KW-1185">Reference proteome</keyword>
<accession>A0A1E8FGT0</accession>
<dbReference type="Proteomes" id="UP000176037">
    <property type="component" value="Unassembled WGS sequence"/>
</dbReference>
<keyword evidence="1" id="KW-0732">Signal</keyword>
<feature type="chain" id="PRO_5009214169" evidence="1">
    <location>
        <begin position="24"/>
        <end position="117"/>
    </location>
</feature>
<feature type="signal peptide" evidence="1">
    <location>
        <begin position="1"/>
        <end position="23"/>
    </location>
</feature>
<dbReference type="EMBL" id="MJIC01000010">
    <property type="protein sequence ID" value="OFI34946.1"/>
    <property type="molecule type" value="Genomic_DNA"/>
</dbReference>
<dbReference type="STRING" id="1856405.BFC17_15385"/>
<evidence type="ECO:0000256" key="1">
    <source>
        <dbReference type="SAM" id="SignalP"/>
    </source>
</evidence>
<gene>
    <name evidence="2" type="ORF">BFC17_15385</name>
</gene>
<dbReference type="OrthoDB" id="6336451at2"/>
<proteinExistence type="predicted"/>
<protein>
    <submittedName>
        <fullName evidence="2">Uncharacterized protein</fullName>
    </submittedName>
</protein>
<evidence type="ECO:0000313" key="3">
    <source>
        <dbReference type="Proteomes" id="UP000176037"/>
    </source>
</evidence>
<reference evidence="2 3" key="1">
    <citation type="submission" date="2016-09" db="EMBL/GenBank/DDBJ databases">
        <title>Alteromonas lipolytica, a new species isolated from sea water.</title>
        <authorList>
            <person name="Wu Y.-H."/>
            <person name="Cheng H."/>
            <person name="Xu X.-W."/>
        </authorList>
    </citation>
    <scope>NUCLEOTIDE SEQUENCE [LARGE SCALE GENOMIC DNA]</scope>
    <source>
        <strain evidence="2 3">JW12</strain>
    </source>
</reference>
<evidence type="ECO:0000313" key="2">
    <source>
        <dbReference type="EMBL" id="OFI34946.1"/>
    </source>
</evidence>
<name>A0A1E8FGT0_9ALTE</name>
<dbReference type="RefSeq" id="WP_070175864.1">
    <property type="nucleotide sequence ID" value="NZ_BMJR01000001.1"/>
</dbReference>
<organism evidence="2 3">
    <name type="scientific">Alteromonas lipolytica</name>
    <dbReference type="NCBI Taxonomy" id="1856405"/>
    <lineage>
        <taxon>Bacteria</taxon>
        <taxon>Pseudomonadati</taxon>
        <taxon>Pseudomonadota</taxon>
        <taxon>Gammaproteobacteria</taxon>
        <taxon>Alteromonadales</taxon>
        <taxon>Alteromonadaceae</taxon>
        <taxon>Alteromonas/Salinimonas group</taxon>
        <taxon>Alteromonas</taxon>
    </lineage>
</organism>
<sequence>MKLPILPLIALSCFSFVHSASQAAPQIGNNEASDTIMVVERTGKPPFKRTFAPVSTADVAQFEITSQCEETKTVVMRGKPPFKRTTECLNVVDVAQFETTSTGQQTDFSGRPPFKRH</sequence>
<dbReference type="AlphaFoldDB" id="A0A1E8FGT0"/>
<comment type="caution">
    <text evidence="2">The sequence shown here is derived from an EMBL/GenBank/DDBJ whole genome shotgun (WGS) entry which is preliminary data.</text>
</comment>